<dbReference type="CDD" id="cd09001">
    <property type="entry name" value="GH43_FsAxh1-like"/>
    <property type="match status" value="1"/>
</dbReference>
<dbReference type="Gene3D" id="2.60.120.200">
    <property type="match status" value="1"/>
</dbReference>
<evidence type="ECO:0000256" key="2">
    <source>
        <dbReference type="ARBA" id="ARBA00022801"/>
    </source>
</evidence>
<dbReference type="Pfam" id="PF04616">
    <property type="entry name" value="Glyco_hydro_43"/>
    <property type="match status" value="1"/>
</dbReference>
<feature type="active site" description="Proton acceptor" evidence="4">
    <location>
        <position position="43"/>
    </location>
</feature>
<dbReference type="EMBL" id="RXOC01000005">
    <property type="protein sequence ID" value="RXF70245.1"/>
    <property type="molecule type" value="Genomic_DNA"/>
</dbReference>
<comment type="similarity">
    <text evidence="1 6">Belongs to the glycosyl hydrolase 43 family.</text>
</comment>
<protein>
    <submittedName>
        <fullName evidence="10">Glycosyl hydrolase 43 family protein</fullName>
    </submittedName>
</protein>
<dbReference type="PANTHER" id="PTHR42812:SF12">
    <property type="entry name" value="BETA-XYLOSIDASE-RELATED"/>
    <property type="match status" value="1"/>
</dbReference>
<dbReference type="InterPro" id="IPR006710">
    <property type="entry name" value="Glyco_hydro_43"/>
</dbReference>
<reference evidence="10 11" key="1">
    <citation type="submission" date="2018-12" db="EMBL/GenBank/DDBJ databases">
        <title>The Draft Genome Sequence of the Soil Bacterium Pedobacter tournemirensis R1.</title>
        <authorList>
            <person name="He J."/>
        </authorList>
    </citation>
    <scope>NUCLEOTIDE SEQUENCE [LARGE SCALE GENOMIC DNA]</scope>
    <source>
        <strain evidence="10 11">R1</strain>
    </source>
</reference>
<dbReference type="InterPro" id="IPR051795">
    <property type="entry name" value="Glycosyl_Hydrlase_43"/>
</dbReference>
<evidence type="ECO:0000256" key="1">
    <source>
        <dbReference type="ARBA" id="ARBA00009865"/>
    </source>
</evidence>
<evidence type="ECO:0000256" key="5">
    <source>
        <dbReference type="PIRSR" id="PIRSR606710-2"/>
    </source>
</evidence>
<feature type="region of interest" description="Disordered" evidence="7">
    <location>
        <begin position="294"/>
        <end position="319"/>
    </location>
</feature>
<gene>
    <name evidence="10" type="ORF">EKH83_09755</name>
</gene>
<comment type="caution">
    <text evidence="10">The sequence shown here is derived from an EMBL/GenBank/DDBJ whole genome shotgun (WGS) entry which is preliminary data.</text>
</comment>
<keyword evidence="8" id="KW-0732">Signal</keyword>
<dbReference type="InterPro" id="IPR023296">
    <property type="entry name" value="Glyco_hydro_beta-prop_sf"/>
</dbReference>
<organism evidence="10 11">
    <name type="scientific">Arcticibacter tournemirensis</name>
    <dbReference type="NCBI Taxonomy" id="699437"/>
    <lineage>
        <taxon>Bacteria</taxon>
        <taxon>Pseudomonadati</taxon>
        <taxon>Bacteroidota</taxon>
        <taxon>Sphingobacteriia</taxon>
        <taxon>Sphingobacteriales</taxon>
        <taxon>Sphingobacteriaceae</taxon>
        <taxon>Arcticibacter</taxon>
    </lineage>
</organism>
<dbReference type="Pfam" id="PF17851">
    <property type="entry name" value="GH43_C2"/>
    <property type="match status" value="1"/>
</dbReference>
<dbReference type="SUPFAM" id="SSF75005">
    <property type="entry name" value="Arabinanase/levansucrase/invertase"/>
    <property type="match status" value="1"/>
</dbReference>
<name>A0A4Q0MAX4_9SPHI</name>
<evidence type="ECO:0000256" key="8">
    <source>
        <dbReference type="SAM" id="SignalP"/>
    </source>
</evidence>
<feature type="domain" description="Beta-xylosidase C-terminal Concanavalin A-like" evidence="9">
    <location>
        <begin position="331"/>
        <end position="521"/>
    </location>
</feature>
<evidence type="ECO:0000256" key="6">
    <source>
        <dbReference type="RuleBase" id="RU361187"/>
    </source>
</evidence>
<dbReference type="SUPFAM" id="SSF49899">
    <property type="entry name" value="Concanavalin A-like lectins/glucanases"/>
    <property type="match status" value="1"/>
</dbReference>
<dbReference type="GO" id="GO:0005975">
    <property type="term" value="P:carbohydrate metabolic process"/>
    <property type="evidence" value="ECO:0007669"/>
    <property type="project" value="InterPro"/>
</dbReference>
<evidence type="ECO:0000256" key="4">
    <source>
        <dbReference type="PIRSR" id="PIRSR606710-1"/>
    </source>
</evidence>
<evidence type="ECO:0000313" key="11">
    <source>
        <dbReference type="Proteomes" id="UP000290848"/>
    </source>
</evidence>
<dbReference type="Proteomes" id="UP000290848">
    <property type="component" value="Unassembled WGS sequence"/>
</dbReference>
<evidence type="ECO:0000259" key="9">
    <source>
        <dbReference type="Pfam" id="PF17851"/>
    </source>
</evidence>
<accession>A0A4Q0MAX4</accession>
<dbReference type="Gene3D" id="2.115.10.20">
    <property type="entry name" value="Glycosyl hydrolase domain, family 43"/>
    <property type="match status" value="1"/>
</dbReference>
<feature type="chain" id="PRO_5020836988" evidence="8">
    <location>
        <begin position="23"/>
        <end position="523"/>
    </location>
</feature>
<dbReference type="AlphaFoldDB" id="A0A4Q0MAX4"/>
<proteinExistence type="inferred from homology"/>
<feature type="active site" description="Proton donor" evidence="4">
    <location>
        <position position="202"/>
    </location>
</feature>
<keyword evidence="2 6" id="KW-0378">Hydrolase</keyword>
<dbReference type="InterPro" id="IPR041542">
    <property type="entry name" value="GH43_C2"/>
</dbReference>
<feature type="site" description="Important for catalytic activity, responsible for pKa modulation of the active site Glu and correct orientation of both the proton donor and substrate" evidence="5">
    <location>
        <position position="149"/>
    </location>
</feature>
<sequence>MINKAALVLSLVCLAGRSYSQAWVPDNGDGTYKNPVIYADYSDPDVIRAGDTYYMIASSFTCQPGIPVLSSKDLVNWTIINYVYDRLPLPRYEAVQHGQGSWAPSIRYHKGRFFVFFCTPEDGLFMAESTDPAKKWELHLVQQVQGWEDPCPFWDDNGEAYLLHGQLGGGPAILHRMSPDGKALLDGGKLIFQDDKRQPVLEGFKFMDKREGYYYFTAPAGGVSTGWQSVFRSKNIYGPYEDRIVLAQGKTEINGPHQGGLVQTQTGEWWFLHFQDKGAYGRITHLQPVEWKDGWPVMGRDEDGDGTGEPVNGGKKPSVGKKYAIQLPQTSDEFNNRQLGLQWQWQAAPQNEWYSLSARKGWLRLTASSNDGVLRAPNALLQKFPAPAFTATTRLTFRPASAGERAGLIVMGSYYTWLCLEKQAEGYRLVLYEGENKEGKEKMKMLASVPVVAGTMWLRATVDAKAMVSYSYSSDGKSFITVGKPLRSMQGTWIGAKAGLLCTSPAINTVHGHADFDFFKITK</sequence>
<feature type="signal peptide" evidence="8">
    <location>
        <begin position="1"/>
        <end position="22"/>
    </location>
</feature>
<dbReference type="GO" id="GO:0004553">
    <property type="term" value="F:hydrolase activity, hydrolyzing O-glycosyl compounds"/>
    <property type="evidence" value="ECO:0007669"/>
    <property type="project" value="InterPro"/>
</dbReference>
<evidence type="ECO:0000256" key="3">
    <source>
        <dbReference type="ARBA" id="ARBA00023295"/>
    </source>
</evidence>
<keyword evidence="3 6" id="KW-0326">Glycosidase</keyword>
<evidence type="ECO:0000313" key="10">
    <source>
        <dbReference type="EMBL" id="RXF70245.1"/>
    </source>
</evidence>
<dbReference type="PANTHER" id="PTHR42812">
    <property type="entry name" value="BETA-XYLOSIDASE"/>
    <property type="match status" value="1"/>
</dbReference>
<dbReference type="InterPro" id="IPR013320">
    <property type="entry name" value="ConA-like_dom_sf"/>
</dbReference>
<evidence type="ECO:0000256" key="7">
    <source>
        <dbReference type="SAM" id="MobiDB-lite"/>
    </source>
</evidence>